<proteinExistence type="predicted"/>
<dbReference type="PANTHER" id="PTHR32026:SF10">
    <property type="entry name" value="METHYLTRANSFERASE-LIKE PROTEIN 24-RELATED"/>
    <property type="match status" value="1"/>
</dbReference>
<sequence length="493" mass="57202">MNRRKRVIAYLIGLAVIVYCGVQMMYMKDVYSPLQVLADAHSEAKRLMRFITAYHFMCNSTMILSNATNWPLCLEQDGGINLDSSTTRVIYSIGPSNYDFEDAIARNTSCNVFVFSHEKPPSDFFLTKSNNTHFIRSAIVPNDPADFSRNSYETQTLNNALGILKHKTVDILKIEHVLDQRRSYELLYYLINDGVMKRVNQVYFSVLIDRIDDDYLYAWYRTLYSLFHKANFRLYHTATSNQLCLQVTLMESCMYSMSWVKSPSPRTFIMYPPAVDGTYKNEMKRLEDYLDNKEKKCKDVYRVHVTDKTTLDLCGDVMKVSKSCRLVIIRVARSPVTVQFLDRLTCDVFVIQGSELGMEGDVTVFRTNSGGNSVTNVQTLSLNEAMYKCLNPDAYNFLYTDIDTEYWALMSQVLDSAVLQGVDQILSDLSLWEHINMNNIRQRFSELKRINAYGLELYEYSDLPESERLYFTSLKHKKKRLSFIRTSQNLKFK</sequence>
<dbReference type="EnsemblMetazoa" id="G11249.2">
    <property type="protein sequence ID" value="G11249.2:cds"/>
    <property type="gene ID" value="G11249"/>
</dbReference>
<organism evidence="2 3">
    <name type="scientific">Magallana gigas</name>
    <name type="common">Pacific oyster</name>
    <name type="synonym">Crassostrea gigas</name>
    <dbReference type="NCBI Taxonomy" id="29159"/>
    <lineage>
        <taxon>Eukaryota</taxon>
        <taxon>Metazoa</taxon>
        <taxon>Spiralia</taxon>
        <taxon>Lophotrochozoa</taxon>
        <taxon>Mollusca</taxon>
        <taxon>Bivalvia</taxon>
        <taxon>Autobranchia</taxon>
        <taxon>Pteriomorphia</taxon>
        <taxon>Ostreida</taxon>
        <taxon>Ostreoidea</taxon>
        <taxon>Ostreidae</taxon>
        <taxon>Magallana</taxon>
    </lineage>
</organism>
<dbReference type="RefSeq" id="XP_034323900.1">
    <property type="nucleotide sequence ID" value="XM_034468009.2"/>
</dbReference>
<dbReference type="OrthoDB" id="6066778at2759"/>
<dbReference type="AlphaFoldDB" id="A0A8W8HW80"/>
<dbReference type="RefSeq" id="XP_034323901.1">
    <property type="nucleotide sequence ID" value="XM_034468010.2"/>
</dbReference>
<keyword evidence="1" id="KW-0812">Transmembrane</keyword>
<dbReference type="EnsemblMetazoa" id="G11249.1">
    <property type="protein sequence ID" value="G11249.1:cds"/>
    <property type="gene ID" value="G11249"/>
</dbReference>
<reference evidence="2" key="1">
    <citation type="submission" date="2022-08" db="UniProtKB">
        <authorList>
            <consortium name="EnsemblMetazoa"/>
        </authorList>
    </citation>
    <scope>IDENTIFICATION</scope>
    <source>
        <strain evidence="2">05x7-T-G4-1.051#20</strain>
    </source>
</reference>
<feature type="transmembrane region" description="Helical" evidence="1">
    <location>
        <begin position="7"/>
        <end position="26"/>
    </location>
</feature>
<dbReference type="GeneID" id="105334747"/>
<accession>A0A8W8HW80</accession>
<dbReference type="OMA" id="REMNNTH"/>
<dbReference type="EnsemblMetazoa" id="G11249.4">
    <property type="protein sequence ID" value="G11249.4:cds"/>
    <property type="gene ID" value="G11249"/>
</dbReference>
<name>A0A8W8HW80_MAGGI</name>
<keyword evidence="1" id="KW-0472">Membrane</keyword>
<dbReference type="Proteomes" id="UP000005408">
    <property type="component" value="Unassembled WGS sequence"/>
</dbReference>
<dbReference type="EnsemblMetazoa" id="G11249.3">
    <property type="protein sequence ID" value="G11249.3:cds"/>
    <property type="gene ID" value="G11249"/>
</dbReference>
<dbReference type="EnsemblMetazoa" id="G11249.6">
    <property type="protein sequence ID" value="G11249.6:cds"/>
    <property type="gene ID" value="G11249"/>
</dbReference>
<dbReference type="KEGG" id="crg:105334747"/>
<dbReference type="InterPro" id="IPR026913">
    <property type="entry name" value="METTL24"/>
</dbReference>
<evidence type="ECO:0000313" key="2">
    <source>
        <dbReference type="EnsemblMetazoa" id="G11249.6:cds"/>
    </source>
</evidence>
<protein>
    <submittedName>
        <fullName evidence="2">Uncharacterized protein</fullName>
    </submittedName>
</protein>
<keyword evidence="3" id="KW-1185">Reference proteome</keyword>
<evidence type="ECO:0000256" key="1">
    <source>
        <dbReference type="SAM" id="Phobius"/>
    </source>
</evidence>
<dbReference type="PANTHER" id="PTHR32026">
    <property type="entry name" value="METHYLTRANSFERASE-LIKE PROTEIN 24"/>
    <property type="match status" value="1"/>
</dbReference>
<dbReference type="EnsemblMetazoa" id="G11249.5">
    <property type="protein sequence ID" value="G11249.5:cds"/>
    <property type="gene ID" value="G11249"/>
</dbReference>
<keyword evidence="1" id="KW-1133">Transmembrane helix</keyword>
<evidence type="ECO:0000313" key="3">
    <source>
        <dbReference type="Proteomes" id="UP000005408"/>
    </source>
</evidence>